<accession>A0ABW2ZUK1</accession>
<organism evidence="2 3">
    <name type="scientific">Micromonospora azadirachtae</name>
    <dbReference type="NCBI Taxonomy" id="1970735"/>
    <lineage>
        <taxon>Bacteria</taxon>
        <taxon>Bacillati</taxon>
        <taxon>Actinomycetota</taxon>
        <taxon>Actinomycetes</taxon>
        <taxon>Micromonosporales</taxon>
        <taxon>Micromonosporaceae</taxon>
        <taxon>Micromonospora</taxon>
    </lineage>
</organism>
<gene>
    <name evidence="2" type="ORF">ACFQZ8_00080</name>
</gene>
<name>A0ABW2ZUK1_9ACTN</name>
<feature type="region of interest" description="Disordered" evidence="1">
    <location>
        <begin position="1"/>
        <end position="27"/>
    </location>
</feature>
<dbReference type="EMBL" id="JBHTHM010000001">
    <property type="protein sequence ID" value="MFD0782347.1"/>
    <property type="molecule type" value="Genomic_DNA"/>
</dbReference>
<feature type="compositionally biased region" description="Basic and acidic residues" evidence="1">
    <location>
        <begin position="7"/>
        <end position="19"/>
    </location>
</feature>
<protein>
    <submittedName>
        <fullName evidence="2">Uncharacterized protein</fullName>
    </submittedName>
</protein>
<dbReference type="Proteomes" id="UP001597053">
    <property type="component" value="Unassembled WGS sequence"/>
</dbReference>
<comment type="caution">
    <text evidence="2">The sequence shown here is derived from an EMBL/GenBank/DDBJ whole genome shotgun (WGS) entry which is preliminary data.</text>
</comment>
<evidence type="ECO:0000256" key="1">
    <source>
        <dbReference type="SAM" id="MobiDB-lite"/>
    </source>
</evidence>
<evidence type="ECO:0000313" key="3">
    <source>
        <dbReference type="Proteomes" id="UP001597053"/>
    </source>
</evidence>
<proteinExistence type="predicted"/>
<keyword evidence="3" id="KW-1185">Reference proteome</keyword>
<reference evidence="3" key="1">
    <citation type="journal article" date="2019" name="Int. J. Syst. Evol. Microbiol.">
        <title>The Global Catalogue of Microorganisms (GCM) 10K type strain sequencing project: providing services to taxonomists for standard genome sequencing and annotation.</title>
        <authorList>
            <consortium name="The Broad Institute Genomics Platform"/>
            <consortium name="The Broad Institute Genome Sequencing Center for Infectious Disease"/>
            <person name="Wu L."/>
            <person name="Ma J."/>
        </authorList>
    </citation>
    <scope>NUCLEOTIDE SEQUENCE [LARGE SCALE GENOMIC DNA]</scope>
    <source>
        <strain evidence="3">JCM 32148</strain>
    </source>
</reference>
<evidence type="ECO:0000313" key="2">
    <source>
        <dbReference type="EMBL" id="MFD0782347.1"/>
    </source>
</evidence>
<sequence length="65" mass="7359">MLQRHALGRDRRHAPDQRQRTGRHLAQRRQLTSTILAGVKFGLAVTADVLLAEDRDERVCAAAER</sequence>